<organism evidence="1 2">
    <name type="scientific">Helicoverpa armigera</name>
    <name type="common">Cotton bollworm</name>
    <name type="synonym">Heliothis armigera</name>
    <dbReference type="NCBI Taxonomy" id="29058"/>
    <lineage>
        <taxon>Eukaryota</taxon>
        <taxon>Metazoa</taxon>
        <taxon>Ecdysozoa</taxon>
        <taxon>Arthropoda</taxon>
        <taxon>Hexapoda</taxon>
        <taxon>Insecta</taxon>
        <taxon>Pterygota</taxon>
        <taxon>Neoptera</taxon>
        <taxon>Endopterygota</taxon>
        <taxon>Lepidoptera</taxon>
        <taxon>Glossata</taxon>
        <taxon>Ditrysia</taxon>
        <taxon>Noctuoidea</taxon>
        <taxon>Noctuidae</taxon>
        <taxon>Heliothinae</taxon>
        <taxon>Helicoverpa</taxon>
    </lineage>
</organism>
<reference evidence="1 2" key="1">
    <citation type="journal article" date="2017" name="BMC Biol.">
        <title>Genomic innovations, transcriptional plasticity and gene loss underlying the evolution and divergence of two highly polyphagous and invasive Helicoverpa pest species.</title>
        <authorList>
            <person name="Pearce S.L."/>
            <person name="Clarke D.F."/>
            <person name="East P.D."/>
            <person name="Elfekih S."/>
            <person name="Gordon K.H."/>
            <person name="Jermiin L.S."/>
            <person name="McGaughran A."/>
            <person name="Oakeshott J.G."/>
            <person name="Papanikolaou A."/>
            <person name="Perera O.P."/>
            <person name="Rane R.V."/>
            <person name="Richards S."/>
            <person name="Tay W.T."/>
            <person name="Walsh T.K."/>
            <person name="Anderson A."/>
            <person name="Anderson C.J."/>
            <person name="Asgari S."/>
            <person name="Board P.G."/>
            <person name="Bretschneider A."/>
            <person name="Campbell P.M."/>
            <person name="Chertemps T."/>
            <person name="Christeller J.T."/>
            <person name="Coppin C.W."/>
            <person name="Downes S.J."/>
            <person name="Duan G."/>
            <person name="Farnsworth C.A."/>
            <person name="Good R.T."/>
            <person name="Han L.B."/>
            <person name="Han Y.C."/>
            <person name="Hatje K."/>
            <person name="Horne I."/>
            <person name="Huang Y.P."/>
            <person name="Hughes D.S."/>
            <person name="Jacquin-Joly E."/>
            <person name="James W."/>
            <person name="Jhangiani S."/>
            <person name="Kollmar M."/>
            <person name="Kuwar S.S."/>
            <person name="Li S."/>
            <person name="Liu N.Y."/>
            <person name="Maibeche M.T."/>
            <person name="Miller J.R."/>
            <person name="Montagne N."/>
            <person name="Perry T."/>
            <person name="Qu J."/>
            <person name="Song S.V."/>
            <person name="Sutton G.G."/>
            <person name="Vogel H."/>
            <person name="Walenz B.P."/>
            <person name="Xu W."/>
            <person name="Zhang H.J."/>
            <person name="Zou Z."/>
            <person name="Batterham P."/>
            <person name="Edwards O.R."/>
            <person name="Feyereisen R."/>
            <person name="Gibbs R.A."/>
            <person name="Heckel D.G."/>
            <person name="McGrath A."/>
            <person name="Robin C."/>
            <person name="Scherer S.E."/>
            <person name="Worley K.C."/>
            <person name="Wu Y.D."/>
        </authorList>
    </citation>
    <scope>NUCLEOTIDE SEQUENCE [LARGE SCALE GENOMIC DNA]</scope>
    <source>
        <strain evidence="1">Harm_GR_Male_#8</strain>
        <tissue evidence="1">Whole organism</tissue>
    </source>
</reference>
<dbReference type="EMBL" id="KZ150131">
    <property type="protein sequence ID" value="PZC73054.1"/>
    <property type="molecule type" value="Genomic_DNA"/>
</dbReference>
<sequence length="273" mass="32608">MCARSIREKDIFELSADDIIAQELGDVYEARALLNSLAVHDNRTESTVEPVKLNANKTKSNKTQSTTVKIPMATIPPEIEKPKYINTTLRELKKRRLQIQIEKILNTEPTPVSNYLAGAGDPTVLTRRFDHMVAQFKMKDPETRREIYDSKEQHWPKIWAKRILWKLQEHFVYEVRYKLIYPQQLRKKYISNLKYKLGFLFGLLRQLKNQQKWVYWAFRVHHTRLSAIYFSFKMFEKLARLDVDIRDVIELIKKTEYKINIRKDPEFYEKEVV</sequence>
<dbReference type="Proteomes" id="UP000249218">
    <property type="component" value="Unassembled WGS sequence"/>
</dbReference>
<keyword evidence="2" id="KW-1185">Reference proteome</keyword>
<gene>
    <name evidence="1" type="primary">HaOG210142</name>
    <name evidence="1" type="ORF">B5X24_HaOG210142</name>
</gene>
<protein>
    <submittedName>
        <fullName evidence="1">Uncharacterized protein</fullName>
    </submittedName>
</protein>
<name>A0A2W1BH86_HELAM</name>
<evidence type="ECO:0000313" key="1">
    <source>
        <dbReference type="EMBL" id="PZC73054.1"/>
    </source>
</evidence>
<accession>A0A2W1BH86</accession>
<evidence type="ECO:0000313" key="2">
    <source>
        <dbReference type="Proteomes" id="UP000249218"/>
    </source>
</evidence>
<dbReference type="AlphaFoldDB" id="A0A2W1BH86"/>
<proteinExistence type="predicted"/>